<evidence type="ECO:0000259" key="3">
    <source>
        <dbReference type="PROSITE" id="PS50085"/>
    </source>
</evidence>
<feature type="region of interest" description="Disordered" evidence="2">
    <location>
        <begin position="1"/>
        <end position="60"/>
    </location>
</feature>
<feature type="compositionally biased region" description="Low complexity" evidence="2">
    <location>
        <begin position="123"/>
        <end position="136"/>
    </location>
</feature>
<evidence type="ECO:0000256" key="2">
    <source>
        <dbReference type="SAM" id="MobiDB-lite"/>
    </source>
</evidence>
<accession>A0ABD3P3K2</accession>
<name>A0ABD3P3K2_9STRA</name>
<feature type="compositionally biased region" description="Basic and acidic residues" evidence="2">
    <location>
        <begin position="166"/>
        <end position="177"/>
    </location>
</feature>
<reference evidence="4 5" key="1">
    <citation type="submission" date="2024-10" db="EMBL/GenBank/DDBJ databases">
        <title>Updated reference genomes for cyclostephanoid diatoms.</title>
        <authorList>
            <person name="Roberts W.R."/>
            <person name="Alverson A.J."/>
        </authorList>
    </citation>
    <scope>NUCLEOTIDE SEQUENCE [LARGE SCALE GENOMIC DNA]</scope>
    <source>
        <strain evidence="4 5">AJA276-08</strain>
    </source>
</reference>
<dbReference type="GO" id="GO:0005096">
    <property type="term" value="F:GTPase activator activity"/>
    <property type="evidence" value="ECO:0007669"/>
    <property type="project" value="UniProtKB-KW"/>
</dbReference>
<gene>
    <name evidence="4" type="ORF">ACHAW5_010255</name>
</gene>
<dbReference type="EMBL" id="JALLAZ020001018">
    <property type="protein sequence ID" value="KAL3782411.1"/>
    <property type="molecule type" value="Genomic_DNA"/>
</dbReference>
<evidence type="ECO:0000256" key="1">
    <source>
        <dbReference type="ARBA" id="ARBA00022468"/>
    </source>
</evidence>
<feature type="compositionally biased region" description="Low complexity" evidence="2">
    <location>
        <begin position="26"/>
        <end position="38"/>
    </location>
</feature>
<feature type="region of interest" description="Disordered" evidence="2">
    <location>
        <begin position="607"/>
        <end position="629"/>
    </location>
</feature>
<dbReference type="SUPFAM" id="SSF111347">
    <property type="entry name" value="Rap/Ran-GAP"/>
    <property type="match status" value="1"/>
</dbReference>
<protein>
    <recommendedName>
        <fullName evidence="3">Rap-GAP domain-containing protein</fullName>
    </recommendedName>
</protein>
<feature type="compositionally biased region" description="Basic and acidic residues" evidence="2">
    <location>
        <begin position="138"/>
        <end position="148"/>
    </location>
</feature>
<dbReference type="PANTHER" id="PTHR10063">
    <property type="entry name" value="TUBERIN"/>
    <property type="match status" value="1"/>
</dbReference>
<dbReference type="Gene3D" id="3.40.50.11210">
    <property type="entry name" value="Rap/Ran-GAP"/>
    <property type="match status" value="1"/>
</dbReference>
<dbReference type="Pfam" id="PF02145">
    <property type="entry name" value="Rap_GAP"/>
    <property type="match status" value="1"/>
</dbReference>
<proteinExistence type="predicted"/>
<dbReference type="InterPro" id="IPR000331">
    <property type="entry name" value="Rap/Ran_GAP_dom"/>
</dbReference>
<dbReference type="PROSITE" id="PS50085">
    <property type="entry name" value="RAPGAP"/>
    <property type="match status" value="1"/>
</dbReference>
<comment type="caution">
    <text evidence="4">The sequence shown here is derived from an EMBL/GenBank/DDBJ whole genome shotgun (WGS) entry which is preliminary data.</text>
</comment>
<feature type="compositionally biased region" description="Polar residues" evidence="2">
    <location>
        <begin position="39"/>
        <end position="50"/>
    </location>
</feature>
<evidence type="ECO:0000313" key="5">
    <source>
        <dbReference type="Proteomes" id="UP001530315"/>
    </source>
</evidence>
<evidence type="ECO:0000313" key="4">
    <source>
        <dbReference type="EMBL" id="KAL3782411.1"/>
    </source>
</evidence>
<feature type="compositionally biased region" description="Polar residues" evidence="2">
    <location>
        <begin position="149"/>
        <end position="165"/>
    </location>
</feature>
<keyword evidence="1" id="KW-0343">GTPase activation</keyword>
<sequence length="2369" mass="265143">MPRRGFFRGGGGGGGEKKSIKKQNKKLSQQQQIYQQQQRSVDFQHSSTNNESERPLGLDDPRQTAQFHLQNRAYEAPLNGVQYQPSTPLSAQHSAATGALVGDNVYRNHHHNDKNFLHHHYQTRSSTSDQLTLQQQFEDSHSVPRQQHDTVTSHQHQPQSSTTDQPTDRFQRHREQNARSQQSVPRLQYDDDPSFASQPYKGHTDSSQHEALLQHPPSKVLHQNSIPQQQPKQNHITPSVDTAVDEIWRCQTDDFRSASHAIQMLRLAIVADWESQQSMDSENNETNEPKNFSYDPSDTFLSLQGATLRFHACFESIKAERDANQSTRRHALQAGDDTTVNTHWQSLSGVEWELTEQAAWEVWEEAVRASAALTHACVGPAWRLQLKLRRQLISESEMRLLHQPHLQHQGRFADTMSVGSSVGGGSSFVSIDAISNPQSSGMREFPDIGGGPTGPLPLWKPPTDILDMLSFPIPEVLPAAMIRFAASVNETSIPPLRTPNTKIYWDSEQGGKESLLTVLGQHLQDERRWLRRRKRLGDTQRDLAFGLFCGGENNAEGNNGENNWSIPGAHTPVALMIHSWLETCSTLPIPREHGHIPYHFEEPNAEEFTGGMYNESPDGPPPASGLPEGATCEPRCRKFSFWGDLVDNLSFDWWYTLRVLRDCCDLVSAGWTPPPVIGEEIILSLISIAERGISHLDGVNCFFREMHVEQIRKERLVACLCASESLVSLKTLASREVLPQAALRPLGASLCQLISLSETTINSASSCESGAGQEDNAFFEKEILAQRTRVASNSASLLWIMLSTESTSCPTIDALLDMIDLDLSVEVTDENRAQVEECVKRASGAIRALSAAMWGDPPSVKGVPLLRFCWEPVIDLFGLVASTFFQDHVDAPIAKFDIAGHATSVILVDEQTASNNSSFLNIVLEVVLALQRLVDSEMVSCNRCYREVMIELKPFFRVITSTSFCFDIVRPQVFGSGDLCATEWESFVRAFDIGISPWLIQRGNGSALAHNIRFEAISICSRLGAFLEKCCSESKSGFHPLVDDDAREYFHLFCLRKIAPLLQVVYSFANPMSYTAIVGDDATKLALAVIKSWRAPSLLPIVAGDWARRASNALAEAFLIPKSQSLDNCRYIGGYLHHPLVRIEALKSLVDEESIDIEDSVSAITPISMVSMRSGNNPPPVLSLFTLTRNLRELHLVLVNSILLPRLEETLSTTKMTLDRSDCQPIHIIVKVPTAECFDIIEKEFLLRRFAVQMLGMLFRSRTGESERRHHFIELLQSVATSTPCDVRDWVCHRERENSPLAEGPISPSQFLREEFISLRFECMRQIELCLGACFTSLPHTHGNVPGILKALCETARFYSIDCQEDTDVAARLLMTLASILPIARLSCARNGQGILMSRQYVTISIPADILSVFSVDEWLHGICPRNMALDETLPIVFEENDCYTSDNGDIAPFVYVKQYHACEKEDSQLSESNDKQIRRRHSRRHSNLIMNGKQGTIVDFEPVAAAMKFVLCAVSNSLSSYHDDGRNLIFDRTISPTSLARLPSILCTICYSVLSRFLSHSMAFPAMDDMLWLNINVDSPPEKCDSESENELVSRSQAVSDFAGVLGHLIVSHIGDEENNTQLSRKTTDVLVQLSKSKFRKVVQHACCGLISILSSLRHDFEKRTPKGSNCYDTEICAILESFVNGIIRKLREESTSLVLIPLIDAMREVFICSGSVVEFPVSLRRKAFLMLFQPICEKWEVQVVAFQCAVAIINTMTPSELSLMLFFAIGPQKQTEHLLQAQRTQPLLIDLLRYRLISARLLKSNVRSEGGCYKPSKVHSRLAAEASLLETFPVDLDNIGRPKSSAWKVGNSILSLRLGSKDSLYRGWVEIVIRSPCSRLRRLFKWKDEGTTEHPVGFLPFEELLSAQAKEEDIPNTSVQHTFRESDESLNVLARAKLSISHFDNLIDVTTNISSRNSADGALLQNQSGNIDAETEPDKSKALLCLTPLPHNSTSVFREVRNNVQKLITAKTSLGDSITRSRSDGNLIIRSRSEPESYHEKKGCVYAWLRKATCQEDVNIGLIHELEVLGFSKLALGVPDTLITYASHPDLFVHEKFKPYAVENLNFGRAISILDRVTPFQTHRVGLLYGGPFSMKKNMRNPTGDSTNHNGGDDFLMSTQASTDFWEFAKELGELVPVRHCRYFSGGLDTSESLSDGSFAYVWFGCQGGSCEYNEPILVDSMVFFHTVTLMPDRLTNRKRHVGNDVVHIVYGLDIDTLDVDHERMAISGHFGFITIYVISLVHVPLYKVSVHLKPGLDERICSALDHLVGSWLISKIVGAHFVRNLAMQSDVICQSMIEDKLGLALNIEDRDGRIRDTERHLAEKMA</sequence>
<feature type="region of interest" description="Disordered" evidence="2">
    <location>
        <begin position="122"/>
        <end position="212"/>
    </location>
</feature>
<dbReference type="PANTHER" id="PTHR10063:SF0">
    <property type="entry name" value="TUBERIN"/>
    <property type="match status" value="1"/>
</dbReference>
<dbReference type="Proteomes" id="UP001530315">
    <property type="component" value="Unassembled WGS sequence"/>
</dbReference>
<keyword evidence="5" id="KW-1185">Reference proteome</keyword>
<organism evidence="4 5">
    <name type="scientific">Stephanodiscus triporus</name>
    <dbReference type="NCBI Taxonomy" id="2934178"/>
    <lineage>
        <taxon>Eukaryota</taxon>
        <taxon>Sar</taxon>
        <taxon>Stramenopiles</taxon>
        <taxon>Ochrophyta</taxon>
        <taxon>Bacillariophyta</taxon>
        <taxon>Coscinodiscophyceae</taxon>
        <taxon>Thalassiosirophycidae</taxon>
        <taxon>Stephanodiscales</taxon>
        <taxon>Stephanodiscaceae</taxon>
        <taxon>Stephanodiscus</taxon>
    </lineage>
</organism>
<feature type="domain" description="Rap-GAP" evidence="3">
    <location>
        <begin position="2113"/>
        <end position="2369"/>
    </location>
</feature>
<dbReference type="InterPro" id="IPR027107">
    <property type="entry name" value="Tuberin/Ral-act_asu"/>
</dbReference>
<dbReference type="InterPro" id="IPR035974">
    <property type="entry name" value="Rap/Ran-GAP_sf"/>
</dbReference>
<feature type="compositionally biased region" description="Basic and acidic residues" evidence="2">
    <location>
        <begin position="51"/>
        <end position="60"/>
    </location>
</feature>